<dbReference type="PIRSF" id="PIRSF000126">
    <property type="entry name" value="11-beta-HSD1"/>
    <property type="match status" value="1"/>
</dbReference>
<reference evidence="4" key="1">
    <citation type="submission" date="2022-06" db="EMBL/GenBank/DDBJ databases">
        <title>New cyanobacteria of genus Symplocastrum in benthos of Lake Baikal.</title>
        <authorList>
            <person name="Sorokovikova E."/>
            <person name="Tikhonova I."/>
            <person name="Krasnopeev A."/>
            <person name="Evseev P."/>
            <person name="Gladkikh A."/>
            <person name="Belykh O."/>
        </authorList>
    </citation>
    <scope>NUCLEOTIDE SEQUENCE</scope>
    <source>
        <strain evidence="4">BBK-W-15</strain>
    </source>
</reference>
<comment type="similarity">
    <text evidence="1 3">Belongs to the short-chain dehydrogenases/reductases (SDR) family.</text>
</comment>
<comment type="caution">
    <text evidence="4">The sequence shown here is derived from an EMBL/GenBank/DDBJ whole genome shotgun (WGS) entry which is preliminary data.</text>
</comment>
<dbReference type="InterPro" id="IPR036291">
    <property type="entry name" value="NAD(P)-bd_dom_sf"/>
</dbReference>
<dbReference type="Gene3D" id="3.40.50.720">
    <property type="entry name" value="NAD(P)-binding Rossmann-like Domain"/>
    <property type="match status" value="1"/>
</dbReference>
<dbReference type="PANTHER" id="PTHR44196:SF2">
    <property type="entry name" value="SHORT-CHAIN DEHYDROGENASE-RELATED"/>
    <property type="match status" value="1"/>
</dbReference>
<evidence type="ECO:0000256" key="3">
    <source>
        <dbReference type="RuleBase" id="RU000363"/>
    </source>
</evidence>
<dbReference type="SUPFAM" id="SSF51735">
    <property type="entry name" value="NAD(P)-binding Rossmann-fold domains"/>
    <property type="match status" value="1"/>
</dbReference>
<dbReference type="Proteomes" id="UP001204953">
    <property type="component" value="Unassembled WGS sequence"/>
</dbReference>
<name>A0AAE3GNG4_9CYAN</name>
<dbReference type="Pfam" id="PF00106">
    <property type="entry name" value="adh_short"/>
    <property type="match status" value="1"/>
</dbReference>
<dbReference type="PANTHER" id="PTHR44196">
    <property type="entry name" value="DEHYDROGENASE/REDUCTASE SDR FAMILY MEMBER 7B"/>
    <property type="match status" value="1"/>
</dbReference>
<gene>
    <name evidence="4" type="ORF">NJ959_04885</name>
</gene>
<evidence type="ECO:0000313" key="4">
    <source>
        <dbReference type="EMBL" id="MCP2727811.1"/>
    </source>
</evidence>
<evidence type="ECO:0000313" key="5">
    <source>
        <dbReference type="Proteomes" id="UP001204953"/>
    </source>
</evidence>
<dbReference type="PRINTS" id="PR00080">
    <property type="entry name" value="SDRFAMILY"/>
</dbReference>
<dbReference type="GO" id="GO:0016020">
    <property type="term" value="C:membrane"/>
    <property type="evidence" value="ECO:0007669"/>
    <property type="project" value="TreeGrafter"/>
</dbReference>
<evidence type="ECO:0000256" key="2">
    <source>
        <dbReference type="ARBA" id="ARBA00023002"/>
    </source>
</evidence>
<proteinExistence type="inferred from homology"/>
<dbReference type="PRINTS" id="PR00081">
    <property type="entry name" value="GDHRDH"/>
</dbReference>
<dbReference type="RefSeq" id="WP_254010621.1">
    <property type="nucleotide sequence ID" value="NZ_JAMZMM010000028.1"/>
</dbReference>
<protein>
    <submittedName>
        <fullName evidence="4">SDR family oxidoreductase</fullName>
    </submittedName>
</protein>
<evidence type="ECO:0000256" key="1">
    <source>
        <dbReference type="ARBA" id="ARBA00006484"/>
    </source>
</evidence>
<organism evidence="4 5">
    <name type="scientific">Limnofasciculus baicalensis BBK-W-15</name>
    <dbReference type="NCBI Taxonomy" id="2699891"/>
    <lineage>
        <taxon>Bacteria</taxon>
        <taxon>Bacillati</taxon>
        <taxon>Cyanobacteriota</taxon>
        <taxon>Cyanophyceae</taxon>
        <taxon>Coleofasciculales</taxon>
        <taxon>Coleofasciculaceae</taxon>
        <taxon>Limnofasciculus</taxon>
        <taxon>Limnofasciculus baicalensis</taxon>
    </lineage>
</organism>
<keyword evidence="5" id="KW-1185">Reference proteome</keyword>
<dbReference type="AlphaFoldDB" id="A0AAE3GNG4"/>
<dbReference type="InterPro" id="IPR002347">
    <property type="entry name" value="SDR_fam"/>
</dbReference>
<dbReference type="GO" id="GO:0016491">
    <property type="term" value="F:oxidoreductase activity"/>
    <property type="evidence" value="ECO:0007669"/>
    <property type="project" value="UniProtKB-KW"/>
</dbReference>
<sequence length="260" mass="28832">MPKTVLITGASGGIGYELAKLFAQDGDNLVLVARNENKLNEIKRNFEQNYQVIVKVLGKDLSQPNIAVQIFNDLEKDQIQIDVLINNAGFGDFGEFVNTNWEKEADMMQVNMVALTQMTKLFLKGMVERRRGKIVNVASTAAFQPGPLMAVYYATKAYVLSFSEAIANELESTGVTVTALCPGATESGFQQASAMEESRLVKGRKLPTAEDVAKYAYKAMEKGQVVAIHGLFNWIAANIIRFLPRKVVTDVVRTMQERDR</sequence>
<keyword evidence="2" id="KW-0560">Oxidoreductase</keyword>
<accession>A0AAE3GNG4</accession>
<dbReference type="EMBL" id="JAMZMM010000028">
    <property type="protein sequence ID" value="MCP2727811.1"/>
    <property type="molecule type" value="Genomic_DNA"/>
</dbReference>